<protein>
    <submittedName>
        <fullName evidence="2">Uncharacterized protein</fullName>
    </submittedName>
</protein>
<dbReference type="EMBL" id="FNED01000009">
    <property type="protein sequence ID" value="SDI92611.1"/>
    <property type="molecule type" value="Genomic_DNA"/>
</dbReference>
<dbReference type="AlphaFoldDB" id="A0A1G8PJA0"/>
<proteinExistence type="predicted"/>
<gene>
    <name evidence="2" type="ORF">SAMN04487909_109115</name>
</gene>
<accession>A0A1G8PJA0</accession>
<name>A0A1G8PJA0_ANEMI</name>
<feature type="region of interest" description="Disordered" evidence="1">
    <location>
        <begin position="1"/>
        <end position="42"/>
    </location>
</feature>
<evidence type="ECO:0000313" key="3">
    <source>
        <dbReference type="Proteomes" id="UP000182836"/>
    </source>
</evidence>
<dbReference type="RefSeq" id="WP_255322211.1">
    <property type="nucleotide sequence ID" value="NZ_BJOA01000067.1"/>
</dbReference>
<evidence type="ECO:0000313" key="2">
    <source>
        <dbReference type="EMBL" id="SDI92611.1"/>
    </source>
</evidence>
<dbReference type="Proteomes" id="UP000182836">
    <property type="component" value="Unassembled WGS sequence"/>
</dbReference>
<sequence length="42" mass="5129">MSLSSFQRRRRELEAKRKAEQVRELEKKEAPKRKNAKKDEDK</sequence>
<feature type="compositionally biased region" description="Basic and acidic residues" evidence="1">
    <location>
        <begin position="11"/>
        <end position="29"/>
    </location>
</feature>
<organism evidence="2 3">
    <name type="scientific">Aneurinibacillus migulanus</name>
    <name type="common">Bacillus migulanus</name>
    <dbReference type="NCBI Taxonomy" id="47500"/>
    <lineage>
        <taxon>Bacteria</taxon>
        <taxon>Bacillati</taxon>
        <taxon>Bacillota</taxon>
        <taxon>Bacilli</taxon>
        <taxon>Bacillales</taxon>
        <taxon>Paenibacillaceae</taxon>
        <taxon>Aneurinibacillus group</taxon>
        <taxon>Aneurinibacillus</taxon>
    </lineage>
</organism>
<reference evidence="2 3" key="1">
    <citation type="submission" date="2016-10" db="EMBL/GenBank/DDBJ databases">
        <authorList>
            <person name="de Groot N.N."/>
        </authorList>
    </citation>
    <scope>NUCLEOTIDE SEQUENCE [LARGE SCALE GENOMIC DNA]</scope>
    <source>
        <strain evidence="2 3">DSM 2895</strain>
    </source>
</reference>
<dbReference type="GeneID" id="87589708"/>
<evidence type="ECO:0000256" key="1">
    <source>
        <dbReference type="SAM" id="MobiDB-lite"/>
    </source>
</evidence>